<dbReference type="InterPro" id="IPR005467">
    <property type="entry name" value="His_kinase_dom"/>
</dbReference>
<evidence type="ECO:0000313" key="15">
    <source>
        <dbReference type="Proteomes" id="UP000244892"/>
    </source>
</evidence>
<dbReference type="InterPro" id="IPR035965">
    <property type="entry name" value="PAS-like_dom_sf"/>
</dbReference>
<dbReference type="InterPro" id="IPR003594">
    <property type="entry name" value="HATPase_dom"/>
</dbReference>
<dbReference type="KEGG" id="aon:DEH84_03815"/>
<evidence type="ECO:0000256" key="2">
    <source>
        <dbReference type="ARBA" id="ARBA00004429"/>
    </source>
</evidence>
<dbReference type="SUPFAM" id="SSF55785">
    <property type="entry name" value="PYP-like sensor domain (PAS domain)"/>
    <property type="match status" value="2"/>
</dbReference>
<reference evidence="14 15" key="1">
    <citation type="submission" date="2018-05" db="EMBL/GenBank/DDBJ databases">
        <title>complete genome sequence of Aquabacterium olei NBRC 110486.</title>
        <authorList>
            <person name="Tang B."/>
            <person name="Chang J."/>
            <person name="Zhang L."/>
            <person name="Yang H."/>
        </authorList>
    </citation>
    <scope>NUCLEOTIDE SEQUENCE [LARGE SCALE GENOMIC DNA]</scope>
    <source>
        <strain evidence="14 15">NBRC 110486</strain>
    </source>
</reference>
<keyword evidence="9" id="KW-1133">Transmembrane helix</keyword>
<dbReference type="SMART" id="SM00387">
    <property type="entry name" value="HATPase_c"/>
    <property type="match status" value="1"/>
</dbReference>
<evidence type="ECO:0000313" key="14">
    <source>
        <dbReference type="EMBL" id="AWI52639.1"/>
    </source>
</evidence>
<keyword evidence="9" id="KW-0472">Membrane</keyword>
<dbReference type="SUPFAM" id="SSF52172">
    <property type="entry name" value="CheY-like"/>
    <property type="match status" value="1"/>
</dbReference>
<dbReference type="FunFam" id="3.30.565.10:FF:000006">
    <property type="entry name" value="Sensor histidine kinase WalK"/>
    <property type="match status" value="1"/>
</dbReference>
<comment type="subcellular location">
    <subcellularLocation>
        <location evidence="2">Cell inner membrane</location>
        <topology evidence="2">Multi-pass membrane protein</topology>
    </subcellularLocation>
</comment>
<organism evidence="14 15">
    <name type="scientific">Aquabacterium olei</name>
    <dbReference type="NCBI Taxonomy" id="1296669"/>
    <lineage>
        <taxon>Bacteria</taxon>
        <taxon>Pseudomonadati</taxon>
        <taxon>Pseudomonadota</taxon>
        <taxon>Betaproteobacteria</taxon>
        <taxon>Burkholderiales</taxon>
        <taxon>Aquabacterium</taxon>
    </lineage>
</organism>
<feature type="domain" description="Response regulatory" evidence="11">
    <location>
        <begin position="890"/>
        <end position="1004"/>
    </location>
</feature>
<dbReference type="Pfam" id="PF02518">
    <property type="entry name" value="HATPase_c"/>
    <property type="match status" value="1"/>
</dbReference>
<dbReference type="PANTHER" id="PTHR43547:SF2">
    <property type="entry name" value="HYBRID SIGNAL TRANSDUCTION HISTIDINE KINASE C"/>
    <property type="match status" value="1"/>
</dbReference>
<feature type="domain" description="PAS" evidence="12">
    <location>
        <begin position="502"/>
        <end position="575"/>
    </location>
</feature>
<evidence type="ECO:0000259" key="10">
    <source>
        <dbReference type="PROSITE" id="PS50109"/>
    </source>
</evidence>
<dbReference type="InterPro" id="IPR004358">
    <property type="entry name" value="Sig_transdc_His_kin-like_C"/>
</dbReference>
<dbReference type="SMART" id="SM00086">
    <property type="entry name" value="PAC"/>
    <property type="match status" value="2"/>
</dbReference>
<dbReference type="GO" id="GO:0000155">
    <property type="term" value="F:phosphorelay sensor kinase activity"/>
    <property type="evidence" value="ECO:0007669"/>
    <property type="project" value="InterPro"/>
</dbReference>
<feature type="compositionally biased region" description="Basic and acidic residues" evidence="8">
    <location>
        <begin position="1012"/>
        <end position="1024"/>
    </location>
</feature>
<dbReference type="AlphaFoldDB" id="A0A2U8FNR7"/>
<dbReference type="PROSITE" id="PS50113">
    <property type="entry name" value="PAC"/>
    <property type="match status" value="1"/>
</dbReference>
<feature type="region of interest" description="Disordered" evidence="8">
    <location>
        <begin position="1005"/>
        <end position="1024"/>
    </location>
</feature>
<evidence type="ECO:0000256" key="6">
    <source>
        <dbReference type="ARBA" id="ARBA00022777"/>
    </source>
</evidence>
<dbReference type="SMART" id="SM00388">
    <property type="entry name" value="HisKA"/>
    <property type="match status" value="1"/>
</dbReference>
<dbReference type="InterPro" id="IPR001789">
    <property type="entry name" value="Sig_transdc_resp-reg_receiver"/>
</dbReference>
<dbReference type="Pfam" id="PF00072">
    <property type="entry name" value="Response_reg"/>
    <property type="match status" value="1"/>
</dbReference>
<keyword evidence="5" id="KW-0808">Transferase</keyword>
<dbReference type="InterPro" id="IPR013655">
    <property type="entry name" value="PAS_fold_3"/>
</dbReference>
<dbReference type="Gene3D" id="3.40.50.2300">
    <property type="match status" value="1"/>
</dbReference>
<dbReference type="InterPro" id="IPR000014">
    <property type="entry name" value="PAS"/>
</dbReference>
<feature type="modified residue" description="4-aspartylphosphate" evidence="7">
    <location>
        <position position="939"/>
    </location>
</feature>
<keyword evidence="4 7" id="KW-0597">Phosphoprotein</keyword>
<dbReference type="InterPro" id="IPR036097">
    <property type="entry name" value="HisK_dim/P_sf"/>
</dbReference>
<dbReference type="PRINTS" id="PR00344">
    <property type="entry name" value="BCTRLSENSOR"/>
</dbReference>
<dbReference type="CDD" id="cd18774">
    <property type="entry name" value="PDC2_HK_sensor"/>
    <property type="match status" value="1"/>
</dbReference>
<name>A0A2U8FNR7_9BURK</name>
<evidence type="ECO:0000259" key="11">
    <source>
        <dbReference type="PROSITE" id="PS50110"/>
    </source>
</evidence>
<dbReference type="PROSITE" id="PS50109">
    <property type="entry name" value="HIS_KIN"/>
    <property type="match status" value="1"/>
</dbReference>
<dbReference type="InterPro" id="IPR011006">
    <property type="entry name" value="CheY-like_superfamily"/>
</dbReference>
<dbReference type="InterPro" id="IPR036890">
    <property type="entry name" value="HATPase_C_sf"/>
</dbReference>
<gene>
    <name evidence="14" type="ORF">DEH84_03815</name>
</gene>
<dbReference type="CDD" id="cd00082">
    <property type="entry name" value="HisKA"/>
    <property type="match status" value="1"/>
</dbReference>
<evidence type="ECO:0000256" key="7">
    <source>
        <dbReference type="PROSITE-ProRule" id="PRU00169"/>
    </source>
</evidence>
<dbReference type="InterPro" id="IPR000700">
    <property type="entry name" value="PAS-assoc_C"/>
</dbReference>
<sequence length="1024" mass="110712">MEKGDAWSRLRWSTASLRAHVLAVTLLATVPMTMLATWLVSQQALEGQAQMKADLARAARAFALTVDRELASSAEALQVLALSELLQEGDLAGVFSSMTALRTPRQSWSSVFLAELDGQVVFNTHQPAGRPLGRLSDLAALTRLRQTGEPVVTNLTTGPDGTATTGVLVPVHVHGRLAFALGAWIPSSSWQRLITTSTLPQNAFLSIFDRELKLVARNLGGPDVVARPLPALTQAHVQAGPIGTGRIGLLEGGEAYGAWYRIEPSNWGVVIGEPADPIDRAHWRSVGMALLLGLGSLAAGLLLAMGVASRVTGPLRALALHGPQRRGEPSTVRELILLEQALQREEAQRDIAHDRLQRQAAEFETLFRSSPIGLAMTQERHCGHVLRNPALARMLGEPTPPATDERAADRSGWPDCPITAHGEAVAADALPLQKAARTGWTQKDVELQLRPPHGAVRDIVAHAVPLFDGRGLPRGAIASFTDITDRQQAEASLAAAERGLRANQQLVELAQAAGHVGFFQHSRRARVVHWSTGFSRLLDLPLSELRGPARRCLRCVHPEDRRRVVHALRAAAAGRTNAHMLEFRHDTPEHETRWLGARLRFTWDEQGRPEQVSGVIVDITTMKAMESARMALVERETAARREAEEANRNKDEFLAMLGHELRNPLGAISAGCEVLNRAGTQEDLARRARQIIARQAAHLGRLMDDLLDVASVLAGRHEQQTGAIRLDLLAHRVRHTLELAGQLAQHAFEARLEPVWVQADASRMEQVLTNLLVNALKYTPAGGRVSLTVEPVGEEAVITVQDTGAGLTPELQSKVFDLFVQGERTLDRQQGGLGIGLTLVKRLVEHHGGTVSVQSDGPGHGATFTARLPACKAPAAEERAAIEGPITPRRVVVVEDNDDAGEALRSMLALDRHEVRLATSGAEGIALIHETQPDVALVDIGLPGLGGLEVAATLRAQGYGGWLVAVSGYGRADDLARSRAAGFDRHLVKPVTAARIERLLAMASRTRPAADQPHDAQQDHCTDQ</sequence>
<dbReference type="SMART" id="SM00091">
    <property type="entry name" value="PAS"/>
    <property type="match status" value="1"/>
</dbReference>
<protein>
    <recommendedName>
        <fullName evidence="3">histidine kinase</fullName>
        <ecNumber evidence="3">2.7.13.3</ecNumber>
    </recommendedName>
</protein>
<evidence type="ECO:0000256" key="1">
    <source>
        <dbReference type="ARBA" id="ARBA00000085"/>
    </source>
</evidence>
<feature type="domain" description="PAC" evidence="13">
    <location>
        <begin position="443"/>
        <end position="495"/>
    </location>
</feature>
<dbReference type="PANTHER" id="PTHR43547">
    <property type="entry name" value="TWO-COMPONENT HISTIDINE KINASE"/>
    <property type="match status" value="1"/>
</dbReference>
<evidence type="ECO:0000259" key="12">
    <source>
        <dbReference type="PROSITE" id="PS50112"/>
    </source>
</evidence>
<dbReference type="EMBL" id="CP029210">
    <property type="protein sequence ID" value="AWI52639.1"/>
    <property type="molecule type" value="Genomic_DNA"/>
</dbReference>
<dbReference type="Gene3D" id="1.10.287.130">
    <property type="match status" value="1"/>
</dbReference>
<dbReference type="SMART" id="SM00448">
    <property type="entry name" value="REC"/>
    <property type="match status" value="1"/>
</dbReference>
<dbReference type="GO" id="GO:0005886">
    <property type="term" value="C:plasma membrane"/>
    <property type="evidence" value="ECO:0007669"/>
    <property type="project" value="UniProtKB-SubCell"/>
</dbReference>
<dbReference type="PROSITE" id="PS50110">
    <property type="entry name" value="RESPONSE_REGULATORY"/>
    <property type="match status" value="1"/>
</dbReference>
<dbReference type="Proteomes" id="UP000244892">
    <property type="component" value="Chromosome"/>
</dbReference>
<evidence type="ECO:0000256" key="9">
    <source>
        <dbReference type="SAM" id="Phobius"/>
    </source>
</evidence>
<dbReference type="Gene3D" id="3.30.450.20">
    <property type="entry name" value="PAS domain"/>
    <property type="match status" value="2"/>
</dbReference>
<dbReference type="EC" id="2.7.13.3" evidence="3"/>
<dbReference type="Pfam" id="PF00512">
    <property type="entry name" value="HisKA"/>
    <property type="match status" value="1"/>
</dbReference>
<dbReference type="Pfam" id="PF08447">
    <property type="entry name" value="PAS_3"/>
    <property type="match status" value="1"/>
</dbReference>
<dbReference type="SUPFAM" id="SSF55874">
    <property type="entry name" value="ATPase domain of HSP90 chaperone/DNA topoisomerase II/histidine kinase"/>
    <property type="match status" value="1"/>
</dbReference>
<evidence type="ECO:0000256" key="3">
    <source>
        <dbReference type="ARBA" id="ARBA00012438"/>
    </source>
</evidence>
<dbReference type="CDD" id="cd00130">
    <property type="entry name" value="PAS"/>
    <property type="match status" value="1"/>
</dbReference>
<dbReference type="Gene3D" id="3.30.565.10">
    <property type="entry name" value="Histidine kinase-like ATPase, C-terminal domain"/>
    <property type="match status" value="1"/>
</dbReference>
<feature type="transmembrane region" description="Helical" evidence="9">
    <location>
        <begin position="20"/>
        <end position="41"/>
    </location>
</feature>
<feature type="transmembrane region" description="Helical" evidence="9">
    <location>
        <begin position="288"/>
        <end position="308"/>
    </location>
</feature>
<keyword evidence="6" id="KW-0418">Kinase</keyword>
<dbReference type="InterPro" id="IPR003661">
    <property type="entry name" value="HisK_dim/P_dom"/>
</dbReference>
<dbReference type="PROSITE" id="PS50112">
    <property type="entry name" value="PAS"/>
    <property type="match status" value="1"/>
</dbReference>
<keyword evidence="15" id="KW-1185">Reference proteome</keyword>
<evidence type="ECO:0000259" key="13">
    <source>
        <dbReference type="PROSITE" id="PS50113"/>
    </source>
</evidence>
<evidence type="ECO:0000256" key="4">
    <source>
        <dbReference type="ARBA" id="ARBA00022553"/>
    </source>
</evidence>
<keyword evidence="9" id="KW-0812">Transmembrane</keyword>
<evidence type="ECO:0000256" key="5">
    <source>
        <dbReference type="ARBA" id="ARBA00022679"/>
    </source>
</evidence>
<dbReference type="SUPFAM" id="SSF47384">
    <property type="entry name" value="Homodimeric domain of signal transducing histidine kinase"/>
    <property type="match status" value="1"/>
</dbReference>
<feature type="domain" description="Histidine kinase" evidence="10">
    <location>
        <begin position="656"/>
        <end position="872"/>
    </location>
</feature>
<comment type="catalytic activity">
    <reaction evidence="1">
        <text>ATP + protein L-histidine = ADP + protein N-phospho-L-histidine.</text>
        <dbReference type="EC" id="2.7.13.3"/>
    </reaction>
</comment>
<accession>A0A2U8FNR7</accession>
<dbReference type="InterPro" id="IPR001610">
    <property type="entry name" value="PAC"/>
</dbReference>
<proteinExistence type="predicted"/>
<evidence type="ECO:0000256" key="8">
    <source>
        <dbReference type="SAM" id="MobiDB-lite"/>
    </source>
</evidence>